<dbReference type="PROSITE" id="PS51352">
    <property type="entry name" value="THIOREDOXIN_2"/>
    <property type="match status" value="1"/>
</dbReference>
<dbReference type="GO" id="GO:0046872">
    <property type="term" value="F:metal ion binding"/>
    <property type="evidence" value="ECO:0007669"/>
    <property type="project" value="UniProtKB-KW"/>
</dbReference>
<evidence type="ECO:0000256" key="3">
    <source>
        <dbReference type="PIRSR" id="PIRSR603782-1"/>
    </source>
</evidence>
<sequence>MSQEFEGPGVSGNQDRPGAGPAPLNVNANGTVQVKPAKPWYVRYGFSLALFALLLVLIAWLLIRQQQADKLPDQGAAPDFTYQDIDGNDVSMSSLDGKVRLVYFFFTNCPDVCPPTTFMLSQVQDKLKADGQFGKNVDIVSVTIDPVRDTPEALRTFGDKYHADYTGWKFLRGDEAETADLASKYGLLAVKDADGFFSHANLIVLVDKKGRMRQQILPESSGVPSSASADDIYAMVKKLM</sequence>
<dbReference type="AlphaFoldDB" id="A0A9X4KEU4"/>
<keyword evidence="6" id="KW-0472">Membrane</keyword>
<dbReference type="InterPro" id="IPR013766">
    <property type="entry name" value="Thioredoxin_domain"/>
</dbReference>
<evidence type="ECO:0000313" key="9">
    <source>
        <dbReference type="Proteomes" id="UP001153387"/>
    </source>
</evidence>
<evidence type="ECO:0000256" key="6">
    <source>
        <dbReference type="SAM" id="Phobius"/>
    </source>
</evidence>
<keyword evidence="6" id="KW-1133">Transmembrane helix</keyword>
<name>A0A9X4KEU4_9BACL</name>
<organism evidence="8 9">
    <name type="scientific">Cohnella ginsengisoli</name>
    <dbReference type="NCBI Taxonomy" id="425004"/>
    <lineage>
        <taxon>Bacteria</taxon>
        <taxon>Bacillati</taxon>
        <taxon>Bacillota</taxon>
        <taxon>Bacilli</taxon>
        <taxon>Bacillales</taxon>
        <taxon>Paenibacillaceae</taxon>
        <taxon>Cohnella</taxon>
    </lineage>
</organism>
<gene>
    <name evidence="8" type="ORF">OMP38_07445</name>
</gene>
<dbReference type="RefSeq" id="WP_277564509.1">
    <property type="nucleotide sequence ID" value="NZ_JAPDHZ010000002.1"/>
</dbReference>
<dbReference type="Pfam" id="PF02630">
    <property type="entry name" value="SCO1-SenC"/>
    <property type="match status" value="1"/>
</dbReference>
<feature type="transmembrane region" description="Helical" evidence="6">
    <location>
        <begin position="44"/>
        <end position="63"/>
    </location>
</feature>
<dbReference type="InterPro" id="IPR036249">
    <property type="entry name" value="Thioredoxin-like_sf"/>
</dbReference>
<evidence type="ECO:0000256" key="2">
    <source>
        <dbReference type="ARBA" id="ARBA00023008"/>
    </source>
</evidence>
<evidence type="ECO:0000256" key="5">
    <source>
        <dbReference type="SAM" id="MobiDB-lite"/>
    </source>
</evidence>
<protein>
    <submittedName>
        <fullName evidence="8">SCO family protein</fullName>
    </submittedName>
</protein>
<feature type="domain" description="Thioredoxin" evidence="7">
    <location>
        <begin position="71"/>
        <end position="240"/>
    </location>
</feature>
<comment type="caution">
    <text evidence="8">The sequence shown here is derived from an EMBL/GenBank/DDBJ whole genome shotgun (WGS) entry which is preliminary data.</text>
</comment>
<dbReference type="EMBL" id="JAPDHZ010000002">
    <property type="protein sequence ID" value="MDG0790708.1"/>
    <property type="molecule type" value="Genomic_DNA"/>
</dbReference>
<dbReference type="InterPro" id="IPR003782">
    <property type="entry name" value="SCO1/SenC"/>
</dbReference>
<dbReference type="PANTHER" id="PTHR12151:SF25">
    <property type="entry name" value="LINALOOL DEHYDRATASE_ISOMERASE DOMAIN-CONTAINING PROTEIN"/>
    <property type="match status" value="1"/>
</dbReference>
<feature type="binding site" evidence="3">
    <location>
        <position position="109"/>
    </location>
    <ligand>
        <name>Cu cation</name>
        <dbReference type="ChEBI" id="CHEBI:23378"/>
    </ligand>
</feature>
<accession>A0A9X4KEU4</accession>
<keyword evidence="6" id="KW-0812">Transmembrane</keyword>
<evidence type="ECO:0000256" key="4">
    <source>
        <dbReference type="PIRSR" id="PIRSR603782-2"/>
    </source>
</evidence>
<keyword evidence="3" id="KW-0479">Metal-binding</keyword>
<evidence type="ECO:0000313" key="8">
    <source>
        <dbReference type="EMBL" id="MDG0790708.1"/>
    </source>
</evidence>
<dbReference type="SUPFAM" id="SSF52833">
    <property type="entry name" value="Thioredoxin-like"/>
    <property type="match status" value="1"/>
</dbReference>
<reference evidence="8 9" key="1">
    <citation type="submission" date="2022-10" db="EMBL/GenBank/DDBJ databases">
        <title>Comparative genomic analysis of Cohnella hashimotonis sp. nov., isolated from the International Space Station.</title>
        <authorList>
            <person name="Simpson A."/>
            <person name="Venkateswaran K."/>
        </authorList>
    </citation>
    <scope>NUCLEOTIDE SEQUENCE [LARGE SCALE GENOMIC DNA]</scope>
    <source>
        <strain evidence="8 9">DSM 18997</strain>
    </source>
</reference>
<evidence type="ECO:0000259" key="7">
    <source>
        <dbReference type="PROSITE" id="PS51352"/>
    </source>
</evidence>
<dbReference type="Gene3D" id="3.40.30.10">
    <property type="entry name" value="Glutaredoxin"/>
    <property type="match status" value="1"/>
</dbReference>
<evidence type="ECO:0000256" key="1">
    <source>
        <dbReference type="ARBA" id="ARBA00010996"/>
    </source>
</evidence>
<keyword evidence="9" id="KW-1185">Reference proteome</keyword>
<keyword evidence="4" id="KW-1015">Disulfide bond</keyword>
<feature type="binding site" evidence="3">
    <location>
        <position position="199"/>
    </location>
    <ligand>
        <name>Cu cation</name>
        <dbReference type="ChEBI" id="CHEBI:23378"/>
    </ligand>
</feature>
<dbReference type="CDD" id="cd02968">
    <property type="entry name" value="SCO"/>
    <property type="match status" value="1"/>
</dbReference>
<dbReference type="PANTHER" id="PTHR12151">
    <property type="entry name" value="ELECTRON TRANSPORT PROTIN SCO1/SENC FAMILY MEMBER"/>
    <property type="match status" value="1"/>
</dbReference>
<feature type="disulfide bond" description="Redox-active" evidence="4">
    <location>
        <begin position="109"/>
        <end position="113"/>
    </location>
</feature>
<comment type="similarity">
    <text evidence="1">Belongs to the SCO1/2 family.</text>
</comment>
<dbReference type="Proteomes" id="UP001153387">
    <property type="component" value="Unassembled WGS sequence"/>
</dbReference>
<feature type="region of interest" description="Disordered" evidence="5">
    <location>
        <begin position="1"/>
        <end position="24"/>
    </location>
</feature>
<keyword evidence="2 3" id="KW-0186">Copper</keyword>
<proteinExistence type="inferred from homology"/>
<feature type="binding site" evidence="3">
    <location>
        <position position="113"/>
    </location>
    <ligand>
        <name>Cu cation</name>
        <dbReference type="ChEBI" id="CHEBI:23378"/>
    </ligand>
</feature>